<comment type="cofactor">
    <cofactor evidence="1 7">
        <name>pyridoxal 5'-phosphate</name>
        <dbReference type="ChEBI" id="CHEBI:597326"/>
    </cofactor>
</comment>
<evidence type="ECO:0000256" key="7">
    <source>
        <dbReference type="RuleBase" id="RU000382"/>
    </source>
</evidence>
<name>A0A7J7LG37_9MAGN</name>
<dbReference type="Gene3D" id="3.40.640.10">
    <property type="entry name" value="Type I PLP-dependent aspartate aminotransferase-like (Major domain)"/>
    <property type="match status" value="1"/>
</dbReference>
<comment type="catalytic activity">
    <reaction evidence="6">
        <text>L-glutamate + H(+) = 4-aminobutanoate + CO2</text>
        <dbReference type="Rhea" id="RHEA:17785"/>
        <dbReference type="ChEBI" id="CHEBI:15378"/>
        <dbReference type="ChEBI" id="CHEBI:16526"/>
        <dbReference type="ChEBI" id="CHEBI:29985"/>
        <dbReference type="ChEBI" id="CHEBI:59888"/>
        <dbReference type="EC" id="4.1.1.15"/>
    </reaction>
</comment>
<dbReference type="PANTHER" id="PTHR43321:SF3">
    <property type="entry name" value="GLUTAMATE DECARBOXYLASE"/>
    <property type="match status" value="1"/>
</dbReference>
<dbReference type="InterPro" id="IPR010107">
    <property type="entry name" value="Glutamate_decarboxylase"/>
</dbReference>
<sequence>MLAGLAFKRKWPKQEEAEGKPWDKPNIVTGATVQVCWEKFASTLRFKSIMLNTINLSSGLRGISKIMENCRDNADVLKEGLEKTGRLNIVSKDEGVHW</sequence>
<dbReference type="GO" id="GO:0006538">
    <property type="term" value="P:L-glutamate catabolic process"/>
    <property type="evidence" value="ECO:0007669"/>
    <property type="project" value="TreeGrafter"/>
</dbReference>
<dbReference type="PANTHER" id="PTHR43321">
    <property type="entry name" value="GLUTAMATE DECARBOXYLASE"/>
    <property type="match status" value="1"/>
</dbReference>
<gene>
    <name evidence="9" type="ORF">GIB67_037334</name>
</gene>
<dbReference type="Proteomes" id="UP000541444">
    <property type="component" value="Unassembled WGS sequence"/>
</dbReference>
<comment type="similarity">
    <text evidence="2 7">Belongs to the group II decarboxylase family.</text>
</comment>
<evidence type="ECO:0000256" key="3">
    <source>
        <dbReference type="ARBA" id="ARBA00012421"/>
    </source>
</evidence>
<organism evidence="9 10">
    <name type="scientific">Kingdonia uniflora</name>
    <dbReference type="NCBI Taxonomy" id="39325"/>
    <lineage>
        <taxon>Eukaryota</taxon>
        <taxon>Viridiplantae</taxon>
        <taxon>Streptophyta</taxon>
        <taxon>Embryophyta</taxon>
        <taxon>Tracheophyta</taxon>
        <taxon>Spermatophyta</taxon>
        <taxon>Magnoliopsida</taxon>
        <taxon>Ranunculales</taxon>
        <taxon>Circaeasteraceae</taxon>
        <taxon>Kingdonia</taxon>
    </lineage>
</organism>
<comment type="caution">
    <text evidence="9">The sequence shown here is derived from an EMBL/GenBank/DDBJ whole genome shotgun (WGS) entry which is preliminary data.</text>
</comment>
<evidence type="ECO:0000313" key="10">
    <source>
        <dbReference type="Proteomes" id="UP000541444"/>
    </source>
</evidence>
<proteinExistence type="inferred from homology"/>
<dbReference type="AlphaFoldDB" id="A0A7J7LG37"/>
<feature type="compositionally biased region" description="Basic and acidic residues" evidence="8">
    <location>
        <begin position="12"/>
        <end position="23"/>
    </location>
</feature>
<dbReference type="EMBL" id="JACGCM010002322">
    <property type="protein sequence ID" value="KAF6141500.1"/>
    <property type="molecule type" value="Genomic_DNA"/>
</dbReference>
<keyword evidence="4 7" id="KW-0663">Pyridoxal phosphate</keyword>
<evidence type="ECO:0000256" key="1">
    <source>
        <dbReference type="ARBA" id="ARBA00001933"/>
    </source>
</evidence>
<dbReference type="InterPro" id="IPR002129">
    <property type="entry name" value="PyrdxlP-dep_de-COase"/>
</dbReference>
<dbReference type="GO" id="GO:0005829">
    <property type="term" value="C:cytosol"/>
    <property type="evidence" value="ECO:0007669"/>
    <property type="project" value="TreeGrafter"/>
</dbReference>
<dbReference type="GO" id="GO:0030170">
    <property type="term" value="F:pyridoxal phosphate binding"/>
    <property type="evidence" value="ECO:0007669"/>
    <property type="project" value="InterPro"/>
</dbReference>
<evidence type="ECO:0000256" key="6">
    <source>
        <dbReference type="ARBA" id="ARBA00048868"/>
    </source>
</evidence>
<dbReference type="GO" id="GO:0004351">
    <property type="term" value="F:glutamate decarboxylase activity"/>
    <property type="evidence" value="ECO:0007669"/>
    <property type="project" value="UniProtKB-EC"/>
</dbReference>
<feature type="region of interest" description="Disordered" evidence="8">
    <location>
        <begin position="1"/>
        <end position="24"/>
    </location>
</feature>
<keyword evidence="10" id="KW-1185">Reference proteome</keyword>
<protein>
    <recommendedName>
        <fullName evidence="3">glutamate decarboxylase</fullName>
        <ecNumber evidence="3">4.1.1.15</ecNumber>
    </recommendedName>
</protein>
<evidence type="ECO:0000313" key="9">
    <source>
        <dbReference type="EMBL" id="KAF6141500.1"/>
    </source>
</evidence>
<evidence type="ECO:0000256" key="5">
    <source>
        <dbReference type="ARBA" id="ARBA00023239"/>
    </source>
</evidence>
<keyword evidence="5 7" id="KW-0456">Lyase</keyword>
<accession>A0A7J7LG37</accession>
<dbReference type="InterPro" id="IPR015424">
    <property type="entry name" value="PyrdxlP-dep_Trfase"/>
</dbReference>
<evidence type="ECO:0000256" key="2">
    <source>
        <dbReference type="ARBA" id="ARBA00009533"/>
    </source>
</evidence>
<evidence type="ECO:0000256" key="8">
    <source>
        <dbReference type="SAM" id="MobiDB-lite"/>
    </source>
</evidence>
<dbReference type="OrthoDB" id="1926996at2759"/>
<dbReference type="InterPro" id="IPR015421">
    <property type="entry name" value="PyrdxlP-dep_Trfase_major"/>
</dbReference>
<dbReference type="EC" id="4.1.1.15" evidence="3"/>
<reference evidence="9 10" key="1">
    <citation type="journal article" date="2020" name="IScience">
        <title>Genome Sequencing of the Endangered Kingdonia uniflora (Circaeasteraceae, Ranunculales) Reveals Potential Mechanisms of Evolutionary Specialization.</title>
        <authorList>
            <person name="Sun Y."/>
            <person name="Deng T."/>
            <person name="Zhang A."/>
            <person name="Moore M.J."/>
            <person name="Landis J.B."/>
            <person name="Lin N."/>
            <person name="Zhang H."/>
            <person name="Zhang X."/>
            <person name="Huang J."/>
            <person name="Zhang X."/>
            <person name="Sun H."/>
            <person name="Wang H."/>
        </authorList>
    </citation>
    <scope>NUCLEOTIDE SEQUENCE [LARGE SCALE GENOMIC DNA]</scope>
    <source>
        <strain evidence="9">TB1705</strain>
        <tissue evidence="9">Leaf</tissue>
    </source>
</reference>
<dbReference type="Pfam" id="PF00282">
    <property type="entry name" value="Pyridoxal_deC"/>
    <property type="match status" value="1"/>
</dbReference>
<dbReference type="SUPFAM" id="SSF53383">
    <property type="entry name" value="PLP-dependent transferases"/>
    <property type="match status" value="1"/>
</dbReference>
<evidence type="ECO:0000256" key="4">
    <source>
        <dbReference type="ARBA" id="ARBA00022898"/>
    </source>
</evidence>